<accession>A0ABT0H314</accession>
<dbReference type="Pfam" id="PF10009">
    <property type="entry name" value="DUF2252"/>
    <property type="match status" value="2"/>
</dbReference>
<protein>
    <submittedName>
        <fullName evidence="1">DUF2252 domain-containing protein</fullName>
    </submittedName>
</protein>
<comment type="caution">
    <text evidence="1">The sequence shown here is derived from an EMBL/GenBank/DDBJ whole genome shotgun (WGS) entry which is preliminary data.</text>
</comment>
<dbReference type="RefSeq" id="WP_248160037.1">
    <property type="nucleotide sequence ID" value="NZ_JALNMJ010000041.1"/>
</dbReference>
<gene>
    <name evidence="1" type="ORF">M0H32_28305</name>
</gene>
<dbReference type="EMBL" id="JALNMJ010000041">
    <property type="protein sequence ID" value="MCK7616074.1"/>
    <property type="molecule type" value="Genomic_DNA"/>
</dbReference>
<evidence type="ECO:0000313" key="2">
    <source>
        <dbReference type="Proteomes" id="UP001431221"/>
    </source>
</evidence>
<organism evidence="1 2">
    <name type="scientific">Roseibium sediminicola</name>
    <dbReference type="NCBI Taxonomy" id="2933272"/>
    <lineage>
        <taxon>Bacteria</taxon>
        <taxon>Pseudomonadati</taxon>
        <taxon>Pseudomonadota</taxon>
        <taxon>Alphaproteobacteria</taxon>
        <taxon>Hyphomicrobiales</taxon>
        <taxon>Stappiaceae</taxon>
        <taxon>Roseibium</taxon>
    </lineage>
</organism>
<dbReference type="InterPro" id="IPR018721">
    <property type="entry name" value="DUF2252"/>
</dbReference>
<reference evidence="1" key="1">
    <citation type="submission" date="2022-04" db="EMBL/GenBank/DDBJ databases">
        <title>Roseibium sp. CAU 1639 isolated from mud.</title>
        <authorList>
            <person name="Kim W."/>
        </authorList>
    </citation>
    <scope>NUCLEOTIDE SEQUENCE</scope>
    <source>
        <strain evidence="1">CAU 1639</strain>
    </source>
</reference>
<sequence length="449" mass="49270">MEARAYRQALISAELERVDGVAPHARPVLDKHAKMALSPFQFLRGSAQIFYADLASGVLQLPEAFLSAPLTRIVGDCHLANFGFFSEEGSYGDTVIWAPNDYDDAGEGPAGFDLMRFCVSLFLAAEYLDGLVAGRYGSDKSFEITSPPAGKDAARAARAFLKAYRKTLEQIAANPENRDGAVKRFGKDHFLRKPLEKARARAPGSKKFEKKSAVAQLTERTRSGFRFDPASDKFARVDQALADELEDVFRPYLEDSILDVARRVGAGTGSLSLDRFYLLVGPDEAPSAASFRETHVVEAKQQQAAALIHHFPDLSPVNRLAPARLTVDCQRRMLRRPDLVLDDVVWNGSAWLLRSRHHTWLTVDPEDLLAATDPAQALKDHARACGSALAFAHARGDLRSVRFEQQVADAVDRSGAELIAAAKKYADLVKSDHGLLSEMIDKPGDTHAA</sequence>
<evidence type="ECO:0000313" key="1">
    <source>
        <dbReference type="EMBL" id="MCK7616074.1"/>
    </source>
</evidence>
<name>A0ABT0H314_9HYPH</name>
<dbReference type="PANTHER" id="PTHR39441:SF1">
    <property type="entry name" value="DUF2252 DOMAIN-CONTAINING PROTEIN"/>
    <property type="match status" value="1"/>
</dbReference>
<dbReference type="SUPFAM" id="SSF56112">
    <property type="entry name" value="Protein kinase-like (PK-like)"/>
    <property type="match status" value="1"/>
</dbReference>
<dbReference type="PANTHER" id="PTHR39441">
    <property type="entry name" value="DUF2252 DOMAIN-CONTAINING PROTEIN"/>
    <property type="match status" value="1"/>
</dbReference>
<proteinExistence type="predicted"/>
<dbReference type="Proteomes" id="UP001431221">
    <property type="component" value="Unassembled WGS sequence"/>
</dbReference>
<dbReference type="InterPro" id="IPR011009">
    <property type="entry name" value="Kinase-like_dom_sf"/>
</dbReference>
<keyword evidence="2" id="KW-1185">Reference proteome</keyword>